<dbReference type="Proteomes" id="UP000027153">
    <property type="component" value="Unassembled WGS sequence"/>
</dbReference>
<evidence type="ECO:0000259" key="1">
    <source>
        <dbReference type="PROSITE" id="PS00028"/>
    </source>
</evidence>
<sequence length="47" mass="5345">MNEAGKNEVHGYPQVYVCTFCRQEFASIGSVFSHMSEMHDSILKAHK</sequence>
<dbReference type="AlphaFoldDB" id="A0A062UZN4"/>
<comment type="caution">
    <text evidence="2">The sequence shown here is derived from an EMBL/GenBank/DDBJ whole genome shotgun (WGS) entry which is preliminary data.</text>
</comment>
<gene>
    <name evidence="2" type="ORF">ANME2D_02653</name>
</gene>
<dbReference type="EMBL" id="JMIY01000007">
    <property type="protein sequence ID" value="KCZ70632.1"/>
    <property type="molecule type" value="Genomic_DNA"/>
</dbReference>
<accession>A0A062UZN4</accession>
<protein>
    <recommendedName>
        <fullName evidence="1">C2H2-type domain-containing protein</fullName>
    </recommendedName>
</protein>
<proteinExistence type="predicted"/>
<organism evidence="2 3">
    <name type="scientific">Candidatus Methanoperedens nitratireducens</name>
    <dbReference type="NCBI Taxonomy" id="1392998"/>
    <lineage>
        <taxon>Archaea</taxon>
        <taxon>Methanobacteriati</taxon>
        <taxon>Methanobacteriota</taxon>
        <taxon>Stenosarchaea group</taxon>
        <taxon>Methanomicrobia</taxon>
        <taxon>Methanosarcinales</taxon>
        <taxon>ANME-2 cluster</taxon>
        <taxon>Candidatus Methanoperedentaceae</taxon>
        <taxon>Candidatus Methanoperedens</taxon>
    </lineage>
</organism>
<evidence type="ECO:0000313" key="2">
    <source>
        <dbReference type="EMBL" id="KCZ70632.1"/>
    </source>
</evidence>
<feature type="domain" description="C2H2-type" evidence="1">
    <location>
        <begin position="18"/>
        <end position="39"/>
    </location>
</feature>
<dbReference type="PROSITE" id="PS00028">
    <property type="entry name" value="ZINC_FINGER_C2H2_1"/>
    <property type="match status" value="1"/>
</dbReference>
<name>A0A062UZN4_9EURY</name>
<reference evidence="2 3" key="1">
    <citation type="journal article" date="2013" name="Nature">
        <title>Anaerobic oxidation of methane coupled to nitrate reduction in a novel archaeal lineage.</title>
        <authorList>
            <person name="Haroon M.F."/>
            <person name="Hu S."/>
            <person name="Shi Y."/>
            <person name="Imelfort M."/>
            <person name="Keller J."/>
            <person name="Hugenholtz P."/>
            <person name="Yuan Z."/>
            <person name="Tyson G.W."/>
        </authorList>
    </citation>
    <scope>NUCLEOTIDE SEQUENCE [LARGE SCALE GENOMIC DNA]</scope>
    <source>
        <strain evidence="2 3">ANME-2d</strain>
    </source>
</reference>
<dbReference type="InterPro" id="IPR013087">
    <property type="entry name" value="Znf_C2H2_type"/>
</dbReference>
<keyword evidence="3" id="KW-1185">Reference proteome</keyword>
<evidence type="ECO:0000313" key="3">
    <source>
        <dbReference type="Proteomes" id="UP000027153"/>
    </source>
</evidence>